<organism evidence="1 2">
    <name type="scientific">Dactylosporangium cerinum</name>
    <dbReference type="NCBI Taxonomy" id="1434730"/>
    <lineage>
        <taxon>Bacteria</taxon>
        <taxon>Bacillati</taxon>
        <taxon>Actinomycetota</taxon>
        <taxon>Actinomycetes</taxon>
        <taxon>Micromonosporales</taxon>
        <taxon>Micromonosporaceae</taxon>
        <taxon>Dactylosporangium</taxon>
    </lineage>
</organism>
<sequence>MPKEFHIQTLPGADDRMSIQAILFRFWPPAGMPDADVWTCACGADEEASNGHWHFKVLVEPPSNPTVLVM</sequence>
<dbReference type="EMBL" id="JBHSIU010000041">
    <property type="protein sequence ID" value="MFC5002544.1"/>
    <property type="molecule type" value="Genomic_DNA"/>
</dbReference>
<evidence type="ECO:0000313" key="1">
    <source>
        <dbReference type="EMBL" id="MFC5002544.1"/>
    </source>
</evidence>
<protein>
    <submittedName>
        <fullName evidence="1">Uncharacterized protein</fullName>
    </submittedName>
</protein>
<dbReference type="Proteomes" id="UP001595912">
    <property type="component" value="Unassembled WGS sequence"/>
</dbReference>
<name>A0ABV9W3J0_9ACTN</name>
<proteinExistence type="predicted"/>
<dbReference type="RefSeq" id="WP_380120676.1">
    <property type="nucleotide sequence ID" value="NZ_JBHSIU010000041.1"/>
</dbReference>
<gene>
    <name evidence="1" type="ORF">ACFPIJ_32510</name>
</gene>
<reference evidence="2" key="1">
    <citation type="journal article" date="2019" name="Int. J. Syst. Evol. Microbiol.">
        <title>The Global Catalogue of Microorganisms (GCM) 10K type strain sequencing project: providing services to taxonomists for standard genome sequencing and annotation.</title>
        <authorList>
            <consortium name="The Broad Institute Genomics Platform"/>
            <consortium name="The Broad Institute Genome Sequencing Center for Infectious Disease"/>
            <person name="Wu L."/>
            <person name="Ma J."/>
        </authorList>
    </citation>
    <scope>NUCLEOTIDE SEQUENCE [LARGE SCALE GENOMIC DNA]</scope>
    <source>
        <strain evidence="2">CGMCC 4.7152</strain>
    </source>
</reference>
<accession>A0ABV9W3J0</accession>
<evidence type="ECO:0000313" key="2">
    <source>
        <dbReference type="Proteomes" id="UP001595912"/>
    </source>
</evidence>
<comment type="caution">
    <text evidence="1">The sequence shown here is derived from an EMBL/GenBank/DDBJ whole genome shotgun (WGS) entry which is preliminary data.</text>
</comment>
<keyword evidence="2" id="KW-1185">Reference proteome</keyword>